<gene>
    <name evidence="6" type="ORF">ACFQZV_04665</name>
</gene>
<evidence type="ECO:0000256" key="2">
    <source>
        <dbReference type="ARBA" id="ARBA00022643"/>
    </source>
</evidence>
<dbReference type="PANTHER" id="PTHR42847:SF4">
    <property type="entry name" value="ALKANESULFONATE MONOOXYGENASE-RELATED"/>
    <property type="match status" value="1"/>
</dbReference>
<dbReference type="Gene3D" id="3.20.20.30">
    <property type="entry name" value="Luciferase-like domain"/>
    <property type="match status" value="1"/>
</dbReference>
<keyword evidence="7" id="KW-1185">Reference proteome</keyword>
<reference evidence="7" key="1">
    <citation type="journal article" date="2019" name="Int. J. Syst. Evol. Microbiol.">
        <title>The Global Catalogue of Microorganisms (GCM) 10K type strain sequencing project: providing services to taxonomists for standard genome sequencing and annotation.</title>
        <authorList>
            <consortium name="The Broad Institute Genomics Platform"/>
            <consortium name="The Broad Institute Genome Sequencing Center for Infectious Disease"/>
            <person name="Wu L."/>
            <person name="Ma J."/>
        </authorList>
    </citation>
    <scope>NUCLEOTIDE SEQUENCE [LARGE SCALE GENOMIC DNA]</scope>
    <source>
        <strain evidence="7">CCUG 50754</strain>
    </source>
</reference>
<comment type="caution">
    <text evidence="6">The sequence shown here is derived from an EMBL/GenBank/DDBJ whole genome shotgun (WGS) entry which is preliminary data.</text>
</comment>
<accession>A0ABW2ZPP0</accession>
<keyword evidence="4" id="KW-0503">Monooxygenase</keyword>
<dbReference type="InterPro" id="IPR011251">
    <property type="entry name" value="Luciferase-like_dom"/>
</dbReference>
<feature type="domain" description="Luciferase-like" evidence="5">
    <location>
        <begin position="112"/>
        <end position="274"/>
    </location>
</feature>
<evidence type="ECO:0000313" key="6">
    <source>
        <dbReference type="EMBL" id="MFD0780592.1"/>
    </source>
</evidence>
<keyword evidence="1" id="KW-0285">Flavoprotein</keyword>
<dbReference type="InterPro" id="IPR036661">
    <property type="entry name" value="Luciferase-like_sf"/>
</dbReference>
<evidence type="ECO:0000256" key="1">
    <source>
        <dbReference type="ARBA" id="ARBA00022630"/>
    </source>
</evidence>
<organism evidence="6 7">
    <name type="scientific">Microbacterium koreense</name>
    <dbReference type="NCBI Taxonomy" id="323761"/>
    <lineage>
        <taxon>Bacteria</taxon>
        <taxon>Bacillati</taxon>
        <taxon>Actinomycetota</taxon>
        <taxon>Actinomycetes</taxon>
        <taxon>Micrococcales</taxon>
        <taxon>Microbacteriaceae</taxon>
        <taxon>Microbacterium</taxon>
    </lineage>
</organism>
<dbReference type="PANTHER" id="PTHR42847">
    <property type="entry name" value="ALKANESULFONATE MONOOXYGENASE"/>
    <property type="match status" value="1"/>
</dbReference>
<name>A0ABW2ZPP0_9MICO</name>
<dbReference type="EMBL" id="JBHTIM010000001">
    <property type="protein sequence ID" value="MFD0780592.1"/>
    <property type="molecule type" value="Genomic_DNA"/>
</dbReference>
<dbReference type="SUPFAM" id="SSF51679">
    <property type="entry name" value="Bacterial luciferase-like"/>
    <property type="match status" value="1"/>
</dbReference>
<sequence length="322" mass="35481">MKCRLLTTFEPWWPDMVAMTVKGRPLEIGIVDLFDGSPERDAEFIRSFAQTAEDLGFAGIWLPEHILFFDQYESEYPYPSAPSAADPTRSEVHNATVDGKPRVEVSDDQGLLDLFQTAVQVSRATTRIRFGSSVLLLPLRNPAMISRELLTVGELTGDRFDLGVGVGWSSEEIEACETDFASRGRRNEDMMVDLRSRWSQDAAERPGTVRATPRMLVGGHSPAAIRRAAQVGDGWYPWNLTLPQFAEHHATYARKVAGSGRDLADQHVIAGLRFSGNLEALPAVVEGYARLGADGVNVSLRTDARSYDETLATASRILELAA</sequence>
<dbReference type="InterPro" id="IPR050172">
    <property type="entry name" value="SsuD_RutA_monooxygenase"/>
</dbReference>
<evidence type="ECO:0000256" key="4">
    <source>
        <dbReference type="ARBA" id="ARBA00023033"/>
    </source>
</evidence>
<evidence type="ECO:0000256" key="3">
    <source>
        <dbReference type="ARBA" id="ARBA00023002"/>
    </source>
</evidence>
<dbReference type="RefSeq" id="WP_378753267.1">
    <property type="nucleotide sequence ID" value="NZ_JBHSSV010000014.1"/>
</dbReference>
<dbReference type="Pfam" id="PF00296">
    <property type="entry name" value="Bac_luciferase"/>
    <property type="match status" value="1"/>
</dbReference>
<proteinExistence type="predicted"/>
<keyword evidence="3" id="KW-0560">Oxidoreductase</keyword>
<dbReference type="Proteomes" id="UP001597042">
    <property type="component" value="Unassembled WGS sequence"/>
</dbReference>
<protein>
    <submittedName>
        <fullName evidence="6">LLM class flavin-dependent oxidoreductase</fullName>
    </submittedName>
</protein>
<evidence type="ECO:0000259" key="5">
    <source>
        <dbReference type="Pfam" id="PF00296"/>
    </source>
</evidence>
<keyword evidence="2" id="KW-0288">FMN</keyword>
<evidence type="ECO:0000313" key="7">
    <source>
        <dbReference type="Proteomes" id="UP001597042"/>
    </source>
</evidence>